<evidence type="ECO:0000313" key="2">
    <source>
        <dbReference type="EMBL" id="VAW56374.1"/>
    </source>
</evidence>
<keyword evidence="1" id="KW-1133">Transmembrane helix</keyword>
<keyword evidence="1" id="KW-0472">Membrane</keyword>
<sequence length="137" mass="15261">MDLYNLFTLIAATFTGASMGSFLFVTLLYKTHLKNKKNINNSLFIYRRLYRLNSVMCLSAGVTAALVKNQSAALMLAILAASYVFNHSHILKGLVKTCNENFDIVNLSTFQSLSRLQNILHVCQLCGAGYAIYLLAR</sequence>
<reference evidence="2" key="1">
    <citation type="submission" date="2018-06" db="EMBL/GenBank/DDBJ databases">
        <authorList>
            <person name="Zhirakovskaya E."/>
        </authorList>
    </citation>
    <scope>NUCLEOTIDE SEQUENCE</scope>
</reference>
<dbReference type="EMBL" id="UOFF01000220">
    <property type="protein sequence ID" value="VAW56374.1"/>
    <property type="molecule type" value="Genomic_DNA"/>
</dbReference>
<feature type="transmembrane region" description="Helical" evidence="1">
    <location>
        <begin position="49"/>
        <end position="67"/>
    </location>
</feature>
<dbReference type="AlphaFoldDB" id="A0A3B0XK08"/>
<name>A0A3B0XK08_9ZZZZ</name>
<accession>A0A3B0XK08</accession>
<keyword evidence="1" id="KW-0812">Transmembrane</keyword>
<gene>
    <name evidence="2" type="ORF">MNBD_GAMMA07-573</name>
</gene>
<feature type="transmembrane region" description="Helical" evidence="1">
    <location>
        <begin position="6"/>
        <end position="29"/>
    </location>
</feature>
<organism evidence="2">
    <name type="scientific">hydrothermal vent metagenome</name>
    <dbReference type="NCBI Taxonomy" id="652676"/>
    <lineage>
        <taxon>unclassified sequences</taxon>
        <taxon>metagenomes</taxon>
        <taxon>ecological metagenomes</taxon>
    </lineage>
</organism>
<evidence type="ECO:0008006" key="3">
    <source>
        <dbReference type="Google" id="ProtNLM"/>
    </source>
</evidence>
<proteinExistence type="predicted"/>
<feature type="transmembrane region" description="Helical" evidence="1">
    <location>
        <begin position="73"/>
        <end position="95"/>
    </location>
</feature>
<protein>
    <recommendedName>
        <fullName evidence="3">DUF4149 domain-containing protein</fullName>
    </recommendedName>
</protein>
<evidence type="ECO:0000256" key="1">
    <source>
        <dbReference type="SAM" id="Phobius"/>
    </source>
</evidence>